<proteinExistence type="predicted"/>
<comment type="caution">
    <text evidence="2">The sequence shown here is derived from an EMBL/GenBank/DDBJ whole genome shotgun (WGS) entry which is preliminary data.</text>
</comment>
<sequence>MVAMERISTSVPTTRPGFVGPRWRIARPLKNLRDTPAQFSRPYDYTYAYILNDIPPEDDRDLNNAQREHRTKCDNMRYIFEEVIDTDNIESVTFGTGPNSTARFTSNAQLQAFFVSELEERDEKDLTVIYLHASARGNGDQYEWMNASAAGRIDAFALFTAIIELEKNVLVILDGPMPTRYKKKLDCPHSSFEIMHTSGPLLNAAGNPYHYHLTEAIHRSLPLITAGTWTMKHRKSIPQILAREKALWNNPQRQWTAKTKSNSTESIVRFCVEPADVALLGKIRIHGCEIQGDWCPVTGDAPTDDDGYDHDSGNEGGDDDSDGETQPLTLPHKRQRGRKAHPQPTPKKARATKPTKTTKVAKTLKPAKPAKKGGASASKATTSKATGRKRGGRNKAPALSAPRINDLPLLNLRDSSVPPETDDEALITPKEEDEPYQYFKREPSILLSDDDDVKMESDIEVVSVNVGPPPLRGDELLFVSESEKNDDDDDVQFVSMRRDTINIDSDDE</sequence>
<accession>A0A1V8SWZ8</accession>
<dbReference type="OrthoDB" id="3641891at2759"/>
<evidence type="ECO:0000313" key="3">
    <source>
        <dbReference type="Proteomes" id="UP000192596"/>
    </source>
</evidence>
<dbReference type="InParanoid" id="A0A1V8SWZ8"/>
<evidence type="ECO:0000313" key="2">
    <source>
        <dbReference type="EMBL" id="OQO03561.1"/>
    </source>
</evidence>
<reference evidence="3" key="1">
    <citation type="submission" date="2017-03" db="EMBL/GenBank/DDBJ databases">
        <title>Genomes of endolithic fungi from Antarctica.</title>
        <authorList>
            <person name="Coleine C."/>
            <person name="Masonjones S."/>
            <person name="Stajich J.E."/>
        </authorList>
    </citation>
    <scope>NUCLEOTIDE SEQUENCE [LARGE SCALE GENOMIC DNA]</scope>
    <source>
        <strain evidence="3">CCFEE 5527</strain>
    </source>
</reference>
<evidence type="ECO:0000256" key="1">
    <source>
        <dbReference type="SAM" id="MobiDB-lite"/>
    </source>
</evidence>
<dbReference type="Proteomes" id="UP000192596">
    <property type="component" value="Unassembled WGS sequence"/>
</dbReference>
<dbReference type="EMBL" id="NAJO01000024">
    <property type="protein sequence ID" value="OQO03561.1"/>
    <property type="molecule type" value="Genomic_DNA"/>
</dbReference>
<organism evidence="2 3">
    <name type="scientific">Cryoendolithus antarcticus</name>
    <dbReference type="NCBI Taxonomy" id="1507870"/>
    <lineage>
        <taxon>Eukaryota</taxon>
        <taxon>Fungi</taxon>
        <taxon>Dikarya</taxon>
        <taxon>Ascomycota</taxon>
        <taxon>Pezizomycotina</taxon>
        <taxon>Dothideomycetes</taxon>
        <taxon>Dothideomycetidae</taxon>
        <taxon>Cladosporiales</taxon>
        <taxon>Cladosporiaceae</taxon>
        <taxon>Cryoendolithus</taxon>
    </lineage>
</organism>
<gene>
    <name evidence="2" type="ORF">B0A48_10225</name>
</gene>
<feature type="compositionally biased region" description="Acidic residues" evidence="1">
    <location>
        <begin position="420"/>
        <end position="435"/>
    </location>
</feature>
<protein>
    <submittedName>
        <fullName evidence="2">Uncharacterized protein</fullName>
    </submittedName>
</protein>
<feature type="compositionally biased region" description="Low complexity" evidence="1">
    <location>
        <begin position="354"/>
        <end position="385"/>
    </location>
</feature>
<keyword evidence="3" id="KW-1185">Reference proteome</keyword>
<feature type="region of interest" description="Disordered" evidence="1">
    <location>
        <begin position="294"/>
        <end position="444"/>
    </location>
</feature>
<dbReference type="AlphaFoldDB" id="A0A1V8SWZ8"/>
<name>A0A1V8SWZ8_9PEZI</name>
<feature type="compositionally biased region" description="Basic residues" evidence="1">
    <location>
        <begin position="331"/>
        <end position="353"/>
    </location>
</feature>